<dbReference type="AlphaFoldDB" id="A0A1W5CSM7"/>
<dbReference type="EMBL" id="FWEW01000140">
    <property type="protein sequence ID" value="SLM33857.1"/>
    <property type="molecule type" value="Genomic_DNA"/>
</dbReference>
<sequence length="582" mass="65844">MDHPRPSRGTIRKDLSLAWMKRVFDGSQHPALNVTDPTVVFSPEKDAFERIEHQKPVSGSISITTGDPPIQTQDGNDILPSYDEATKENALFVEALERYESSADEKFKTHINIHQSHTWDDVLKEVSNAEDKYKNEDVKGFWGSIRKGFRKFGENHQAFTAWIGLLPADSHYISVLCGGLKLILGAAARLQDLREEIVRAIVEIPIRLSETKVVLQEFQKSEALQKCSLELYVATLKVLGHILCWYSIKATRKSLTALFKQSTYGAGLSAKIEDLRTLSDRFNKQALICSFQTLGEVNRNMGILRHITEEDHRFHERQYLKNDAQIESLQARVTYLRDYQVQAAQLQAQQIDVLNKVYVQLQGSQMLDPQAEQVRKQDFHPKDITVNQVLESLSYEPDVPSRDVQSCLRLAGTLSVDDQNRSVALMTSPKLRSWLTSPSSAALLLNGNSKLVRRSPVSFVSAKLADSLRTKGPLIGLRFFCGEHVDESRDPDASPSGMMNSLLAQLLEQYNGFDLTDIRNLEKVKNDNVESLCKVFAKLVTQLPEQTILFCIIDAVSYYEGLGRREKNWRLLGRCFACLLRT</sequence>
<evidence type="ECO:0000256" key="1">
    <source>
        <dbReference type="ARBA" id="ARBA00022737"/>
    </source>
</evidence>
<keyword evidence="5" id="KW-1185">Reference proteome</keyword>
<evidence type="ECO:0000313" key="5">
    <source>
        <dbReference type="Proteomes" id="UP000192927"/>
    </source>
</evidence>
<dbReference type="Proteomes" id="UP000192927">
    <property type="component" value="Unassembled WGS sequence"/>
</dbReference>
<proteinExistence type="predicted"/>
<dbReference type="InterPro" id="IPR056125">
    <property type="entry name" value="DUF7708"/>
</dbReference>
<reference evidence="5" key="1">
    <citation type="submission" date="2017-03" db="EMBL/GenBank/DDBJ databases">
        <authorList>
            <person name="Sharma R."/>
            <person name="Thines M."/>
        </authorList>
    </citation>
    <scope>NUCLEOTIDE SEQUENCE [LARGE SCALE GENOMIC DNA]</scope>
</reference>
<name>A0A1W5CSM7_9LECA</name>
<evidence type="ECO:0000259" key="2">
    <source>
        <dbReference type="Pfam" id="PF24809"/>
    </source>
</evidence>
<dbReference type="PANTHER" id="PTHR40619">
    <property type="entry name" value="FUNGAL STAND N-TERMINAL GOODBYE DOMAIN-CONTAINING PROTEIN"/>
    <property type="match status" value="1"/>
</dbReference>
<protein>
    <submittedName>
        <fullName evidence="4">Uncharacterized protein</fullName>
    </submittedName>
</protein>
<organism evidence="4 5">
    <name type="scientific">Lasallia pustulata</name>
    <dbReference type="NCBI Taxonomy" id="136370"/>
    <lineage>
        <taxon>Eukaryota</taxon>
        <taxon>Fungi</taxon>
        <taxon>Dikarya</taxon>
        <taxon>Ascomycota</taxon>
        <taxon>Pezizomycotina</taxon>
        <taxon>Lecanoromycetes</taxon>
        <taxon>OSLEUM clade</taxon>
        <taxon>Umbilicariomycetidae</taxon>
        <taxon>Umbilicariales</taxon>
        <taxon>Umbilicariaceae</taxon>
        <taxon>Lasallia</taxon>
    </lineage>
</organism>
<keyword evidence="1" id="KW-0677">Repeat</keyword>
<accession>A0A1W5CSM7</accession>
<feature type="domain" description="DUF7708" evidence="2">
    <location>
        <begin position="167"/>
        <end position="288"/>
    </location>
</feature>
<evidence type="ECO:0000313" key="4">
    <source>
        <dbReference type="EMBL" id="SLM33857.1"/>
    </source>
</evidence>
<dbReference type="Pfam" id="PF24883">
    <property type="entry name" value="NPHP3_N"/>
    <property type="match status" value="1"/>
</dbReference>
<dbReference type="Pfam" id="PF24809">
    <property type="entry name" value="DUF7708"/>
    <property type="match status" value="1"/>
</dbReference>
<evidence type="ECO:0000259" key="3">
    <source>
        <dbReference type="Pfam" id="PF24883"/>
    </source>
</evidence>
<dbReference type="PANTHER" id="PTHR40619:SF3">
    <property type="entry name" value="FUNGAL STAND N-TERMINAL GOODBYE DOMAIN-CONTAINING PROTEIN"/>
    <property type="match status" value="1"/>
</dbReference>
<feature type="domain" description="Nephrocystin 3-like N-terminal" evidence="3">
    <location>
        <begin position="425"/>
        <end position="556"/>
    </location>
</feature>
<dbReference type="InterPro" id="IPR056884">
    <property type="entry name" value="NPHP3-like_N"/>
</dbReference>